<keyword evidence="7 8" id="KW-0349">Heme</keyword>
<dbReference type="InterPro" id="IPR036396">
    <property type="entry name" value="Cyt_P450_sf"/>
</dbReference>
<dbReference type="Pfam" id="PF00067">
    <property type="entry name" value="p450"/>
    <property type="match status" value="1"/>
</dbReference>
<dbReference type="GO" id="GO:0016705">
    <property type="term" value="F:oxidoreductase activity, acting on paired donors, with incorporation or reduction of molecular oxygen"/>
    <property type="evidence" value="ECO:0007669"/>
    <property type="project" value="InterPro"/>
</dbReference>
<evidence type="ECO:0000256" key="2">
    <source>
        <dbReference type="ARBA" id="ARBA00004685"/>
    </source>
</evidence>
<evidence type="ECO:0000313" key="11">
    <source>
        <dbReference type="EMBL" id="KAF2690570.1"/>
    </source>
</evidence>
<dbReference type="GO" id="GO:0020037">
    <property type="term" value="F:heme binding"/>
    <property type="evidence" value="ECO:0007669"/>
    <property type="project" value="InterPro"/>
</dbReference>
<reference evidence="11" key="1">
    <citation type="journal article" date="2020" name="Stud. Mycol.">
        <title>101 Dothideomycetes genomes: a test case for predicting lifestyles and emergence of pathogens.</title>
        <authorList>
            <person name="Haridas S."/>
            <person name="Albert R."/>
            <person name="Binder M."/>
            <person name="Bloem J."/>
            <person name="Labutti K."/>
            <person name="Salamov A."/>
            <person name="Andreopoulos B."/>
            <person name="Baker S."/>
            <person name="Barry K."/>
            <person name="Bills G."/>
            <person name="Bluhm B."/>
            <person name="Cannon C."/>
            <person name="Castanera R."/>
            <person name="Culley D."/>
            <person name="Daum C."/>
            <person name="Ezra D."/>
            <person name="Gonzalez J."/>
            <person name="Henrissat B."/>
            <person name="Kuo A."/>
            <person name="Liang C."/>
            <person name="Lipzen A."/>
            <person name="Lutzoni F."/>
            <person name="Magnuson J."/>
            <person name="Mondo S."/>
            <person name="Nolan M."/>
            <person name="Ohm R."/>
            <person name="Pangilinan J."/>
            <person name="Park H.-J."/>
            <person name="Ramirez L."/>
            <person name="Alfaro M."/>
            <person name="Sun H."/>
            <person name="Tritt A."/>
            <person name="Yoshinaga Y."/>
            <person name="Zwiers L.-H."/>
            <person name="Turgeon B."/>
            <person name="Goodwin S."/>
            <person name="Spatafora J."/>
            <person name="Crous P."/>
            <person name="Grigoriev I."/>
        </authorList>
    </citation>
    <scope>NUCLEOTIDE SEQUENCE</scope>
    <source>
        <strain evidence="11">CBS 122367</strain>
    </source>
</reference>
<feature type="region of interest" description="Disordered" evidence="9">
    <location>
        <begin position="486"/>
        <end position="508"/>
    </location>
</feature>
<dbReference type="InterPro" id="IPR017972">
    <property type="entry name" value="Cyt_P450_CS"/>
</dbReference>
<evidence type="ECO:0000313" key="12">
    <source>
        <dbReference type="Proteomes" id="UP000799291"/>
    </source>
</evidence>
<dbReference type="AlphaFoldDB" id="A0A6G1JK20"/>
<organism evidence="11 12">
    <name type="scientific">Lentithecium fluviatile CBS 122367</name>
    <dbReference type="NCBI Taxonomy" id="1168545"/>
    <lineage>
        <taxon>Eukaryota</taxon>
        <taxon>Fungi</taxon>
        <taxon>Dikarya</taxon>
        <taxon>Ascomycota</taxon>
        <taxon>Pezizomycotina</taxon>
        <taxon>Dothideomycetes</taxon>
        <taxon>Pleosporomycetidae</taxon>
        <taxon>Pleosporales</taxon>
        <taxon>Massarineae</taxon>
        <taxon>Lentitheciaceae</taxon>
        <taxon>Lentithecium</taxon>
    </lineage>
</organism>
<gene>
    <name evidence="11" type="ORF">K458DRAFT_411953</name>
</gene>
<keyword evidence="10" id="KW-0812">Transmembrane</keyword>
<keyword evidence="12" id="KW-1185">Reference proteome</keyword>
<keyword evidence="8 11" id="KW-0503">Monooxygenase</keyword>
<dbReference type="GO" id="GO:0005506">
    <property type="term" value="F:iron ion binding"/>
    <property type="evidence" value="ECO:0007669"/>
    <property type="project" value="InterPro"/>
</dbReference>
<keyword evidence="5 8" id="KW-0560">Oxidoreductase</keyword>
<evidence type="ECO:0000256" key="6">
    <source>
        <dbReference type="ARBA" id="ARBA00023004"/>
    </source>
</evidence>
<feature type="transmembrane region" description="Helical" evidence="10">
    <location>
        <begin position="12"/>
        <end position="36"/>
    </location>
</feature>
<proteinExistence type="inferred from homology"/>
<dbReference type="PROSITE" id="PS00086">
    <property type="entry name" value="CYTOCHROME_P450"/>
    <property type="match status" value="1"/>
</dbReference>
<dbReference type="OrthoDB" id="1844152at2759"/>
<dbReference type="Proteomes" id="UP000799291">
    <property type="component" value="Unassembled WGS sequence"/>
</dbReference>
<evidence type="ECO:0000256" key="4">
    <source>
        <dbReference type="ARBA" id="ARBA00022723"/>
    </source>
</evidence>
<evidence type="ECO:0000256" key="3">
    <source>
        <dbReference type="ARBA" id="ARBA00010617"/>
    </source>
</evidence>
<dbReference type="GO" id="GO:0004497">
    <property type="term" value="F:monooxygenase activity"/>
    <property type="evidence" value="ECO:0007669"/>
    <property type="project" value="UniProtKB-KW"/>
</dbReference>
<dbReference type="CDD" id="cd11041">
    <property type="entry name" value="CYP503A1-like"/>
    <property type="match status" value="1"/>
</dbReference>
<name>A0A6G1JK20_9PLEO</name>
<evidence type="ECO:0000256" key="8">
    <source>
        <dbReference type="RuleBase" id="RU000461"/>
    </source>
</evidence>
<dbReference type="EMBL" id="MU005570">
    <property type="protein sequence ID" value="KAF2690570.1"/>
    <property type="molecule type" value="Genomic_DNA"/>
</dbReference>
<feature type="binding site" description="axial binding residue" evidence="7">
    <location>
        <position position="452"/>
    </location>
    <ligand>
        <name>heme</name>
        <dbReference type="ChEBI" id="CHEBI:30413"/>
    </ligand>
    <ligandPart>
        <name>Fe</name>
        <dbReference type="ChEBI" id="CHEBI:18248"/>
    </ligandPart>
</feature>
<evidence type="ECO:0000256" key="7">
    <source>
        <dbReference type="PIRSR" id="PIRSR602403-1"/>
    </source>
</evidence>
<dbReference type="PRINTS" id="PR00465">
    <property type="entry name" value="EP450IV"/>
</dbReference>
<keyword evidence="10" id="KW-1133">Transmembrane helix</keyword>
<comment type="cofactor">
    <cofactor evidence="1 7">
        <name>heme</name>
        <dbReference type="ChEBI" id="CHEBI:30413"/>
    </cofactor>
</comment>
<dbReference type="InterPro" id="IPR002403">
    <property type="entry name" value="Cyt_P450_E_grp-IV"/>
</dbReference>
<keyword evidence="4 7" id="KW-0479">Metal-binding</keyword>
<dbReference type="PANTHER" id="PTHR46206">
    <property type="entry name" value="CYTOCHROME P450"/>
    <property type="match status" value="1"/>
</dbReference>
<sequence length="508" mass="58748">MALHALLHLLNVYYQGCLPYNVLVITVCTMLYKLFFSKSFYCRFRRFGRPWYLPLLPSKPVHDLVAQGYREKNNEPFVVRWWARDWLVLPPKYLRDVKHSNSESLSFFRAIDEALGLHYSVGNLYHSQKMSEVIKKGMNTQLPTLTEPIVSEVEHAIESHIGTSKEWKEIPAARTISRLVNQVACRMLIGPELCRDQAFLDATLAFMESIFFHAIITIAVPFGPFRRLFAKLVAFSHRRNLRKAMQMLQPLVARRIREREDDESKSNRNNDGIQWTLDLTEATKRDPYQISLEVLHNLFAGSLAPGSMVTELVFQALMDFNLLEQLRNEASQAIELYGWTEKLLANLPLQDSFIRELNRVYPTGATGCSRLVMDKSFTFHDGLTVPRGTRITFPIQAVLHDVDNFENPSVFDPYRFFNKRSTVSEDHATEYQWAASTATPTNLAFGYGKHVCPGRFYCVRQCKIIFTKILVDYEIGWSSPMKERPRRDEIEGQFGTNKSQTIRVRRRG</sequence>
<comment type="pathway">
    <text evidence="2">Mycotoxin biosynthesis.</text>
</comment>
<dbReference type="InterPro" id="IPR001128">
    <property type="entry name" value="Cyt_P450"/>
</dbReference>
<comment type="similarity">
    <text evidence="3 8">Belongs to the cytochrome P450 family.</text>
</comment>
<evidence type="ECO:0000256" key="10">
    <source>
        <dbReference type="SAM" id="Phobius"/>
    </source>
</evidence>
<accession>A0A6G1JK20</accession>
<dbReference type="SUPFAM" id="SSF48264">
    <property type="entry name" value="Cytochrome P450"/>
    <property type="match status" value="1"/>
</dbReference>
<evidence type="ECO:0000256" key="9">
    <source>
        <dbReference type="SAM" id="MobiDB-lite"/>
    </source>
</evidence>
<evidence type="ECO:0000256" key="5">
    <source>
        <dbReference type="ARBA" id="ARBA00023002"/>
    </source>
</evidence>
<dbReference type="Gene3D" id="1.10.630.10">
    <property type="entry name" value="Cytochrome P450"/>
    <property type="match status" value="1"/>
</dbReference>
<protein>
    <submittedName>
        <fullName evidence="11">Putative cytochrome P450 monooxygenase</fullName>
    </submittedName>
</protein>
<evidence type="ECO:0000256" key="1">
    <source>
        <dbReference type="ARBA" id="ARBA00001971"/>
    </source>
</evidence>
<keyword evidence="10" id="KW-0472">Membrane</keyword>
<keyword evidence="6 7" id="KW-0408">Iron</keyword>